<name>A0ABW7FT79_9BURK</name>
<accession>A0ABW7FT79</accession>
<protein>
    <submittedName>
        <fullName evidence="2">Uncharacterized protein</fullName>
    </submittedName>
</protein>
<proteinExistence type="predicted"/>
<feature type="region of interest" description="Disordered" evidence="1">
    <location>
        <begin position="1"/>
        <end position="23"/>
    </location>
</feature>
<evidence type="ECO:0000256" key="1">
    <source>
        <dbReference type="SAM" id="MobiDB-lite"/>
    </source>
</evidence>
<dbReference type="Proteomes" id="UP001606099">
    <property type="component" value="Unassembled WGS sequence"/>
</dbReference>
<reference evidence="2 3" key="1">
    <citation type="submission" date="2024-08" db="EMBL/GenBank/DDBJ databases">
        <authorList>
            <person name="Lu H."/>
        </authorList>
    </citation>
    <scope>NUCLEOTIDE SEQUENCE [LARGE SCALE GENOMIC DNA]</scope>
    <source>
        <strain evidence="2 3">BYS180W</strain>
    </source>
</reference>
<organism evidence="2 3">
    <name type="scientific">Roseateles rivi</name>
    <dbReference type="NCBI Taxonomy" id="3299028"/>
    <lineage>
        <taxon>Bacteria</taxon>
        <taxon>Pseudomonadati</taxon>
        <taxon>Pseudomonadota</taxon>
        <taxon>Betaproteobacteria</taxon>
        <taxon>Burkholderiales</taxon>
        <taxon>Sphaerotilaceae</taxon>
        <taxon>Roseateles</taxon>
    </lineage>
</organism>
<evidence type="ECO:0000313" key="3">
    <source>
        <dbReference type="Proteomes" id="UP001606099"/>
    </source>
</evidence>
<dbReference type="RefSeq" id="WP_394458923.1">
    <property type="nucleotide sequence ID" value="NZ_JBIGHZ010000002.1"/>
</dbReference>
<comment type="caution">
    <text evidence="2">The sequence shown here is derived from an EMBL/GenBank/DDBJ whole genome shotgun (WGS) entry which is preliminary data.</text>
</comment>
<gene>
    <name evidence="2" type="ORF">ACG0Z6_04585</name>
</gene>
<sequence>MPTSQQGHCFARTAPTLQGAAPHTKHLTIQVSTGQGPSLWA</sequence>
<keyword evidence="3" id="KW-1185">Reference proteome</keyword>
<dbReference type="EMBL" id="JBIGHZ010000002">
    <property type="protein sequence ID" value="MFG6447518.1"/>
    <property type="molecule type" value="Genomic_DNA"/>
</dbReference>
<evidence type="ECO:0000313" key="2">
    <source>
        <dbReference type="EMBL" id="MFG6447518.1"/>
    </source>
</evidence>